<evidence type="ECO:0000256" key="3">
    <source>
        <dbReference type="ARBA" id="ARBA00022679"/>
    </source>
</evidence>
<keyword evidence="4" id="KW-1133">Transmembrane helix</keyword>
<comment type="caution">
    <text evidence="7">The sequence shown here is derived from an EMBL/GenBank/DDBJ whole genome shotgun (WGS) entry which is preliminary data.</text>
</comment>
<dbReference type="InterPro" id="IPR017853">
    <property type="entry name" value="GH"/>
</dbReference>
<evidence type="ECO:0000313" key="7">
    <source>
        <dbReference type="EMBL" id="MCJ0741953.1"/>
    </source>
</evidence>
<feature type="domain" description="NodB homology" evidence="5">
    <location>
        <begin position="483"/>
        <end position="671"/>
    </location>
</feature>
<dbReference type="InterPro" id="IPR001223">
    <property type="entry name" value="Glyco_hydro18_cat"/>
</dbReference>
<dbReference type="SUPFAM" id="SSF53448">
    <property type="entry name" value="Nucleotide-diphospho-sugar transferases"/>
    <property type="match status" value="1"/>
</dbReference>
<feature type="domain" description="GH18" evidence="6">
    <location>
        <begin position="101"/>
        <end position="411"/>
    </location>
</feature>
<organism evidence="7 8">
    <name type="scientific">Pedobacter montanisoli</name>
    <dbReference type="NCBI Taxonomy" id="2923277"/>
    <lineage>
        <taxon>Bacteria</taxon>
        <taxon>Pseudomonadati</taxon>
        <taxon>Bacteroidota</taxon>
        <taxon>Sphingobacteriia</taxon>
        <taxon>Sphingobacteriales</taxon>
        <taxon>Sphingobacteriaceae</taxon>
        <taxon>Pedobacter</taxon>
    </lineage>
</organism>
<accession>A0ABS9ZVC1</accession>
<comment type="similarity">
    <text evidence="1">Belongs to the glycosyltransferase 2 family.</text>
</comment>
<dbReference type="Proteomes" id="UP001165460">
    <property type="component" value="Unassembled WGS sequence"/>
</dbReference>
<evidence type="ECO:0000259" key="6">
    <source>
        <dbReference type="PROSITE" id="PS51910"/>
    </source>
</evidence>
<dbReference type="GO" id="GO:0016757">
    <property type="term" value="F:glycosyltransferase activity"/>
    <property type="evidence" value="ECO:0007669"/>
    <property type="project" value="UniProtKB-KW"/>
</dbReference>
<dbReference type="CDD" id="cd06423">
    <property type="entry name" value="CESA_like"/>
    <property type="match status" value="1"/>
</dbReference>
<dbReference type="Pfam" id="PF00704">
    <property type="entry name" value="Glyco_hydro_18"/>
    <property type="match status" value="1"/>
</dbReference>
<dbReference type="RefSeq" id="WP_243359801.1">
    <property type="nucleotide sequence ID" value="NZ_JALGBH010000001.1"/>
</dbReference>
<dbReference type="PROSITE" id="PS51677">
    <property type="entry name" value="NODB"/>
    <property type="match status" value="1"/>
</dbReference>
<dbReference type="PROSITE" id="PS51910">
    <property type="entry name" value="GH18_2"/>
    <property type="match status" value="1"/>
</dbReference>
<dbReference type="SUPFAM" id="SSF51445">
    <property type="entry name" value="(Trans)glycosidases"/>
    <property type="match status" value="1"/>
</dbReference>
<dbReference type="Gene3D" id="3.20.20.80">
    <property type="entry name" value="Glycosidases"/>
    <property type="match status" value="1"/>
</dbReference>
<sequence>MEKQVFQTEKKSRWYIFTWVSRTLFLVFLFAGVCVYLTISSMQAPPVVSINTNTPLNKNKIEHLKQTRQFKDFKIVKSKLEKIKADRERLRMKAHAVGKRINMVFYVSSWSKTVQKQSLSALKKYIAHIDMVAMESFFFDAKTGNLINKTDTTALNIVKKYHKKPIAQITNFIGGNPNADVVKQILFDQQMQARFINNLLQQTKSLGFAGINIDFEDLNLKDPQPFTLFMQNVYMAFHKNGLLVSQDISPENDDFKVEELQKYNDYLVLMAYDQHEVGSNAGDISHQAWVEEQLDKICKKADPDKVILALACYGYDWPENKTGTSLSYENALITAQDFGSKVIFDPSSANLHYNYKDGNGYKHQVYFTDAATNFNLIRKADDWNIAGVAIWRLGTEDTRLWHFIDKNLSLDTLKKTGFNFDKISSLKTAGDVQYIGSGEILDLISTPNPGEVKFTADNFDIVNEDYVKLPTKYVIKRFGEAEKKIVLTFDDGPDPVYTPQILSILKKEKVPGAFFVVGVMAEKNMELLRQEYDDGFEIGNHTFFHPDMSTIGEKRVKFELNATRRIIECVTGHSTILFRAPFNADAEPETVAEILPVAQSRKENYINIGEYIDPEDWQPGITADQIYNAVVKQSEAGNIILLHDAGGNRSATVAALPRIIKYFKDKGYEFTTVSSLMGKTRNDVMPLVKNNATTGITASGDYFFLTLFYYGNIILNTVFTIAIVLAILRTLFIAYLALKQRRLSKQTQDLLVKNPTEKVSIIIPAYNEEVTVIQSISSLLQTDYPDFELIFVDDGSKDSTYKLVNEHFAGHQQVKIYTKANGGKASALNYGISKATANYIVCIDADTQLKPDAVTALMRYFYNDKIAAVAGTVKVGNTTNILTRWQSIEYITSQNMDRRAFDLLNTITVVPGAIGAFKKSVVLEVGGFTTDTLAEDCDLTMRILKAGYTIKNAEDAIALTEAPETVKMLLKQRFRWSFGVLQSFWKNKNTLFNKKYGYFGMVGMPNILVYQIILPLFAPLADFFMLVSLVSGLFALSAGNNLTLDGFMGILSLHNGFGQVLFYYLIFILVDIAFAALAFKQTHEKMKNLLYLFPQRFFWRQLMYVVLFKSFRKAIKGELNTWGTLKRTGNVSPKVA</sequence>
<keyword evidence="4" id="KW-0472">Membrane</keyword>
<dbReference type="Gene3D" id="3.20.20.370">
    <property type="entry name" value="Glycoside hydrolase/deacetylase"/>
    <property type="match status" value="1"/>
</dbReference>
<feature type="transmembrane region" description="Helical" evidence="4">
    <location>
        <begin position="12"/>
        <end position="39"/>
    </location>
</feature>
<dbReference type="InterPro" id="IPR011583">
    <property type="entry name" value="Chitinase_II/V-like_cat"/>
</dbReference>
<dbReference type="Pfam" id="PF01522">
    <property type="entry name" value="Polysacc_deac_1"/>
    <property type="match status" value="1"/>
</dbReference>
<dbReference type="InterPro" id="IPR029044">
    <property type="entry name" value="Nucleotide-diphossugar_trans"/>
</dbReference>
<dbReference type="InterPro" id="IPR002509">
    <property type="entry name" value="NODB_dom"/>
</dbReference>
<keyword evidence="3 7" id="KW-0808">Transferase</keyword>
<dbReference type="SUPFAM" id="SSF88713">
    <property type="entry name" value="Glycoside hydrolase/deacetylase"/>
    <property type="match status" value="1"/>
</dbReference>
<dbReference type="Gene3D" id="3.10.50.10">
    <property type="match status" value="1"/>
</dbReference>
<dbReference type="InterPro" id="IPR029070">
    <property type="entry name" value="Chitinase_insertion_sf"/>
</dbReference>
<dbReference type="PANTHER" id="PTHR43630">
    <property type="entry name" value="POLY-BETA-1,6-N-ACETYL-D-GLUCOSAMINE SYNTHASE"/>
    <property type="match status" value="1"/>
</dbReference>
<dbReference type="EMBL" id="JALGBH010000001">
    <property type="protein sequence ID" value="MCJ0741953.1"/>
    <property type="molecule type" value="Genomic_DNA"/>
</dbReference>
<feature type="transmembrane region" description="Helical" evidence="4">
    <location>
        <begin position="1056"/>
        <end position="1077"/>
    </location>
</feature>
<protein>
    <submittedName>
        <fullName evidence="7">Glycosyltransferase</fullName>
        <ecNumber evidence="7">2.4.-.-</ecNumber>
    </submittedName>
</protein>
<dbReference type="PANTHER" id="PTHR43630:SF1">
    <property type="entry name" value="POLY-BETA-1,6-N-ACETYL-D-GLUCOSAMINE SYNTHASE"/>
    <property type="match status" value="1"/>
</dbReference>
<keyword evidence="4" id="KW-0812">Transmembrane</keyword>
<name>A0ABS9ZVC1_9SPHI</name>
<reference evidence="7" key="1">
    <citation type="submission" date="2022-03" db="EMBL/GenBank/DDBJ databases">
        <authorList>
            <person name="Woo C.Y."/>
        </authorList>
    </citation>
    <scope>NUCLEOTIDE SEQUENCE</scope>
    <source>
        <strain evidence="7">CYS-01</strain>
    </source>
</reference>
<feature type="transmembrane region" description="Helical" evidence="4">
    <location>
        <begin position="713"/>
        <end position="738"/>
    </location>
</feature>
<evidence type="ECO:0000256" key="1">
    <source>
        <dbReference type="ARBA" id="ARBA00006739"/>
    </source>
</evidence>
<dbReference type="Pfam" id="PF00535">
    <property type="entry name" value="Glycos_transf_2"/>
    <property type="match status" value="1"/>
</dbReference>
<proteinExistence type="inferred from homology"/>
<dbReference type="CDD" id="cd10962">
    <property type="entry name" value="CE4_GT2-like"/>
    <property type="match status" value="1"/>
</dbReference>
<evidence type="ECO:0000256" key="2">
    <source>
        <dbReference type="ARBA" id="ARBA00022676"/>
    </source>
</evidence>
<keyword evidence="2 7" id="KW-0328">Glycosyltransferase</keyword>
<evidence type="ECO:0000256" key="4">
    <source>
        <dbReference type="SAM" id="Phobius"/>
    </source>
</evidence>
<keyword evidence="8" id="KW-1185">Reference proteome</keyword>
<evidence type="ECO:0000313" key="8">
    <source>
        <dbReference type="Proteomes" id="UP001165460"/>
    </source>
</evidence>
<dbReference type="InterPro" id="IPR001173">
    <property type="entry name" value="Glyco_trans_2-like"/>
</dbReference>
<feature type="transmembrane region" description="Helical" evidence="4">
    <location>
        <begin position="996"/>
        <end position="1017"/>
    </location>
</feature>
<dbReference type="Gene3D" id="3.90.550.10">
    <property type="entry name" value="Spore Coat Polysaccharide Biosynthesis Protein SpsA, Chain A"/>
    <property type="match status" value="1"/>
</dbReference>
<dbReference type="InterPro" id="IPR011330">
    <property type="entry name" value="Glyco_hydro/deAcase_b/a-brl"/>
</dbReference>
<dbReference type="SMART" id="SM00636">
    <property type="entry name" value="Glyco_18"/>
    <property type="match status" value="1"/>
</dbReference>
<dbReference type="EC" id="2.4.-.-" evidence="7"/>
<gene>
    <name evidence="7" type="ORF">MMF97_04450</name>
</gene>
<evidence type="ECO:0000259" key="5">
    <source>
        <dbReference type="PROSITE" id="PS51677"/>
    </source>
</evidence>